<evidence type="ECO:0000313" key="3">
    <source>
        <dbReference type="Proteomes" id="UP000019146"/>
    </source>
</evidence>
<proteinExistence type="predicted"/>
<keyword evidence="2" id="KW-0614">Plasmid</keyword>
<feature type="transmembrane region" description="Helical" evidence="1">
    <location>
        <begin position="192"/>
        <end position="219"/>
    </location>
</feature>
<dbReference type="GeneID" id="69973647"/>
<accession>A0A0P0RMV4</accession>
<evidence type="ECO:0000256" key="1">
    <source>
        <dbReference type="SAM" id="Phobius"/>
    </source>
</evidence>
<sequence>MSKTRKLIFWGAIWAIASMTLFNYHKDSHVATLAHSVDLQLRPGASAGLPIYSLKDQILSFELVFNRNGWHDRREADLGSWTRAPGSPDRIKFLNPGKRIATEVSVNGGPPIALEAMPASAYSDTKIWRTLGDGPISTAEWNWPPAHSVIRASAGKNEVIFRVVDVDPALRGEKVTLYVPPPASFSSVQPGYFMFAFHWLLYPLGIFILGVTGLILLFMSCAEYSTIRRANPH</sequence>
<gene>
    <name evidence="2" type="ORF">K788_00007930</name>
</gene>
<dbReference type="RefSeq" id="WP_035994749.1">
    <property type="nucleotide sequence ID" value="NZ_CP012748.1"/>
</dbReference>
<keyword evidence="1" id="KW-1133">Transmembrane helix</keyword>
<keyword evidence="1" id="KW-0812">Transmembrane</keyword>
<dbReference type="EMBL" id="CP012748">
    <property type="protein sequence ID" value="ALL70151.1"/>
    <property type="molecule type" value="Genomic_DNA"/>
</dbReference>
<name>A0A0P0RMV4_9BURK</name>
<reference evidence="2 3" key="1">
    <citation type="journal article" date="2014" name="Genome Announc.">
        <title>Draft Genome Sequence of the Haloacid-Degrading Burkholderia caribensis Strain MBA4.</title>
        <authorList>
            <person name="Pan Y."/>
            <person name="Kong K.F."/>
            <person name="Tsang J.S."/>
        </authorList>
    </citation>
    <scope>NUCLEOTIDE SEQUENCE [LARGE SCALE GENOMIC DNA]</scope>
    <source>
        <strain evidence="2 3">MBA4</strain>
        <plasmid evidence="3">Plasmid</plasmid>
    </source>
</reference>
<evidence type="ECO:0008006" key="4">
    <source>
        <dbReference type="Google" id="ProtNLM"/>
    </source>
</evidence>
<evidence type="ECO:0000313" key="2">
    <source>
        <dbReference type="EMBL" id="ALL70151.1"/>
    </source>
</evidence>
<dbReference type="KEGG" id="bcai:K788_00007930"/>
<geneLocation type="plasmid" evidence="3"/>
<feature type="transmembrane region" description="Helical" evidence="1">
    <location>
        <begin position="7"/>
        <end position="24"/>
    </location>
</feature>
<keyword evidence="1" id="KW-0472">Membrane</keyword>
<protein>
    <recommendedName>
        <fullName evidence="4">Transmembrane protein</fullName>
    </recommendedName>
</protein>
<dbReference type="AlphaFoldDB" id="A0A0P0RMV4"/>
<dbReference type="Proteomes" id="UP000019146">
    <property type="component" value="Plasmid unnamed"/>
</dbReference>
<organism evidence="2 3">
    <name type="scientific">Paraburkholderia caribensis MBA4</name>
    <dbReference type="NCBI Taxonomy" id="1323664"/>
    <lineage>
        <taxon>Bacteria</taxon>
        <taxon>Pseudomonadati</taxon>
        <taxon>Pseudomonadota</taxon>
        <taxon>Betaproteobacteria</taxon>
        <taxon>Burkholderiales</taxon>
        <taxon>Burkholderiaceae</taxon>
        <taxon>Paraburkholderia</taxon>
    </lineage>
</organism>